<evidence type="ECO:0000313" key="8">
    <source>
        <dbReference type="Proteomes" id="UP001066276"/>
    </source>
</evidence>
<dbReference type="InterPro" id="IPR008661">
    <property type="entry name" value="L6_membrane"/>
</dbReference>
<name>A0AAV7NB04_PLEWA</name>
<comment type="similarity">
    <text evidence="2">Belongs to the L6 tetraspanin family.</text>
</comment>
<keyword evidence="4 6" id="KW-1133">Transmembrane helix</keyword>
<keyword evidence="5 6" id="KW-0472">Membrane</keyword>
<dbReference type="AlphaFoldDB" id="A0AAV7NB04"/>
<gene>
    <name evidence="7" type="ORF">NDU88_001531</name>
</gene>
<evidence type="ECO:0000256" key="5">
    <source>
        <dbReference type="ARBA" id="ARBA00023136"/>
    </source>
</evidence>
<accession>A0AAV7NB04</accession>
<dbReference type="Proteomes" id="UP001066276">
    <property type="component" value="Chromosome 8"/>
</dbReference>
<keyword evidence="3 6" id="KW-0812">Transmembrane</keyword>
<dbReference type="GO" id="GO:0016020">
    <property type="term" value="C:membrane"/>
    <property type="evidence" value="ECO:0007669"/>
    <property type="project" value="UniProtKB-SubCell"/>
</dbReference>
<dbReference type="Pfam" id="PF05805">
    <property type="entry name" value="L6_membrane"/>
    <property type="match status" value="1"/>
</dbReference>
<comment type="caution">
    <text evidence="7">The sequence shown here is derived from an EMBL/GenBank/DDBJ whole genome shotgun (WGS) entry which is preliminary data.</text>
</comment>
<feature type="transmembrane region" description="Helical" evidence="6">
    <location>
        <begin position="44"/>
        <end position="68"/>
    </location>
</feature>
<dbReference type="PANTHER" id="PTHR14198">
    <property type="entry name" value="TRANSMEMBRANE 4 L6 FAMILY MEMBER 1-RELATED"/>
    <property type="match status" value="1"/>
</dbReference>
<organism evidence="7 8">
    <name type="scientific">Pleurodeles waltl</name>
    <name type="common">Iberian ribbed newt</name>
    <dbReference type="NCBI Taxonomy" id="8319"/>
    <lineage>
        <taxon>Eukaryota</taxon>
        <taxon>Metazoa</taxon>
        <taxon>Chordata</taxon>
        <taxon>Craniata</taxon>
        <taxon>Vertebrata</taxon>
        <taxon>Euteleostomi</taxon>
        <taxon>Amphibia</taxon>
        <taxon>Batrachia</taxon>
        <taxon>Caudata</taxon>
        <taxon>Salamandroidea</taxon>
        <taxon>Salamandridae</taxon>
        <taxon>Pleurodelinae</taxon>
        <taxon>Pleurodeles</taxon>
    </lineage>
</organism>
<dbReference type="PANTHER" id="PTHR14198:SF20">
    <property type="entry name" value="TRANSMEMBRANE 4 L SIX FAMILY MEMBER 1A"/>
    <property type="match status" value="1"/>
</dbReference>
<feature type="transmembrane region" description="Helical" evidence="6">
    <location>
        <begin position="80"/>
        <end position="106"/>
    </location>
</feature>
<proteinExistence type="inferred from homology"/>
<evidence type="ECO:0000256" key="2">
    <source>
        <dbReference type="ARBA" id="ARBA00006193"/>
    </source>
</evidence>
<evidence type="ECO:0000313" key="7">
    <source>
        <dbReference type="EMBL" id="KAJ1113277.1"/>
    </source>
</evidence>
<reference evidence="7" key="1">
    <citation type="journal article" date="2022" name="bioRxiv">
        <title>Sequencing and chromosome-scale assembly of the giantPleurodeles waltlgenome.</title>
        <authorList>
            <person name="Brown T."/>
            <person name="Elewa A."/>
            <person name="Iarovenko S."/>
            <person name="Subramanian E."/>
            <person name="Araus A.J."/>
            <person name="Petzold A."/>
            <person name="Susuki M."/>
            <person name="Suzuki K.-i.T."/>
            <person name="Hayashi T."/>
            <person name="Toyoda A."/>
            <person name="Oliveira C."/>
            <person name="Osipova E."/>
            <person name="Leigh N.D."/>
            <person name="Simon A."/>
            <person name="Yun M.H."/>
        </authorList>
    </citation>
    <scope>NUCLEOTIDE SEQUENCE</scope>
    <source>
        <strain evidence="7">20211129_DDA</strain>
        <tissue evidence="7">Liver</tissue>
    </source>
</reference>
<evidence type="ECO:0000256" key="4">
    <source>
        <dbReference type="ARBA" id="ARBA00022989"/>
    </source>
</evidence>
<protein>
    <recommendedName>
        <fullName evidence="9">Transmembrane 4 L6 family member 1-like</fullName>
    </recommendedName>
</protein>
<dbReference type="EMBL" id="JANPWB010000012">
    <property type="protein sequence ID" value="KAJ1113277.1"/>
    <property type="molecule type" value="Genomic_DNA"/>
</dbReference>
<sequence>MCTGKCSKAIGVALFPLGVCAILANLLLFFPNGQILDTSLITDMVWFFGGIGGGGLLVFIPAFMMLCAGGEGCCANRCGMFISVILSAVGALGGIYCMIISSLGLIGGPLCSTDGESYFYPFRTNSTWEGNYLFNQTSWSICKAPENIVLWNIVLFSVLLSVGTIEAVLCITQMINGLLGCLCGTCMRKRRAGVASM</sequence>
<evidence type="ECO:0000256" key="3">
    <source>
        <dbReference type="ARBA" id="ARBA00022692"/>
    </source>
</evidence>
<evidence type="ECO:0000256" key="1">
    <source>
        <dbReference type="ARBA" id="ARBA00004141"/>
    </source>
</evidence>
<evidence type="ECO:0000256" key="6">
    <source>
        <dbReference type="SAM" id="Phobius"/>
    </source>
</evidence>
<evidence type="ECO:0008006" key="9">
    <source>
        <dbReference type="Google" id="ProtNLM"/>
    </source>
</evidence>
<feature type="transmembrane region" description="Helical" evidence="6">
    <location>
        <begin position="148"/>
        <end position="169"/>
    </location>
</feature>
<feature type="transmembrane region" description="Helical" evidence="6">
    <location>
        <begin position="12"/>
        <end position="32"/>
    </location>
</feature>
<comment type="subcellular location">
    <subcellularLocation>
        <location evidence="1">Membrane</location>
        <topology evidence="1">Multi-pass membrane protein</topology>
    </subcellularLocation>
</comment>
<keyword evidence="8" id="KW-1185">Reference proteome</keyword>